<dbReference type="HOGENOM" id="CLU_054184_2_0_10"/>
<comment type="caution">
    <text evidence="1">The sequence shown here is derived from an EMBL/GenBank/DDBJ whole genome shotgun (WGS) entry which is preliminary data.</text>
</comment>
<keyword evidence="2" id="KW-1185">Reference proteome</keyword>
<evidence type="ECO:0000313" key="2">
    <source>
        <dbReference type="Proteomes" id="UP000006008"/>
    </source>
</evidence>
<accession>G5H9N6</accession>
<dbReference type="Proteomes" id="UP000006008">
    <property type="component" value="Unassembled WGS sequence"/>
</dbReference>
<gene>
    <name evidence="1" type="ORF">HMPREF9450_01351</name>
</gene>
<name>G5H9N6_9BACT</name>
<dbReference type="eggNOG" id="COG4422">
    <property type="taxonomic scope" value="Bacteria"/>
</dbReference>
<protein>
    <recommendedName>
        <fullName evidence="3">Phage protein Gp37/Gp68</fullName>
    </recommendedName>
</protein>
<dbReference type="InterPro" id="IPR011101">
    <property type="entry name" value="DUF5131"/>
</dbReference>
<organism evidence="1 2">
    <name type="scientific">Alistipes indistinctus YIT 12060</name>
    <dbReference type="NCBI Taxonomy" id="742725"/>
    <lineage>
        <taxon>Bacteria</taxon>
        <taxon>Pseudomonadati</taxon>
        <taxon>Bacteroidota</taxon>
        <taxon>Bacteroidia</taxon>
        <taxon>Bacteroidales</taxon>
        <taxon>Rikenellaceae</taxon>
        <taxon>Alistipes</taxon>
    </lineage>
</organism>
<dbReference type="PATRIC" id="fig|742725.3.peg.1429"/>
<sequence>MPLWNPWHGCHKLSAGCRHCYVYRIDEKHGRDSSVVTKTRNFGFPVRRTRTGTYKIPAGSTVFTCFSSDFFVEEADPWRPEAWEMIRERSDLHFFMITKRIDRLEANLPPDWEAGYPHVTICCTVENQERADYRLPIYRNAPIRHKIIICEPLLGPIDLSPWPGPWFEQLVAGGESGLEARTCSFEWVLDLRRQCVERGVSFRFRQTGARLLKDGTLYRIRRQFQHSQARKSGLDYK</sequence>
<evidence type="ECO:0008006" key="3">
    <source>
        <dbReference type="Google" id="ProtNLM"/>
    </source>
</evidence>
<dbReference type="RefSeq" id="WP_009134157.1">
    <property type="nucleotide sequence ID" value="NZ_CP102250.1"/>
</dbReference>
<dbReference type="Pfam" id="PF07505">
    <property type="entry name" value="DUF5131"/>
    <property type="match status" value="1"/>
</dbReference>
<dbReference type="OrthoDB" id="9787478at2"/>
<proteinExistence type="predicted"/>
<dbReference type="GeneID" id="92815619"/>
<dbReference type="STRING" id="742725.HMPREF9450_01351"/>
<reference evidence="1 2" key="1">
    <citation type="submission" date="2011-08" db="EMBL/GenBank/DDBJ databases">
        <title>The Genome Sequence of Alistipes indistinctus YIT 12060.</title>
        <authorList>
            <consortium name="The Broad Institute Genome Sequencing Platform"/>
            <person name="Earl A."/>
            <person name="Ward D."/>
            <person name="Feldgarden M."/>
            <person name="Gevers D."/>
            <person name="Morotomi M."/>
            <person name="Young S.K."/>
            <person name="Zeng Q."/>
            <person name="Gargeya S."/>
            <person name="Fitzgerald M."/>
            <person name="Haas B."/>
            <person name="Abouelleil A."/>
            <person name="Alvarado L."/>
            <person name="Arachchi H.M."/>
            <person name="Berlin A."/>
            <person name="Brown A."/>
            <person name="Chapman S.B."/>
            <person name="Chen Z."/>
            <person name="Dunbar C."/>
            <person name="Freedman E."/>
            <person name="Gearin G."/>
            <person name="Gellesch M."/>
            <person name="Goldberg J."/>
            <person name="Griggs A."/>
            <person name="Gujja S."/>
            <person name="Heiman D."/>
            <person name="Howarth C."/>
            <person name="Larson L."/>
            <person name="Lui A."/>
            <person name="MacDonald P.J.P."/>
            <person name="Montmayeur A."/>
            <person name="Murphy C."/>
            <person name="Neiman D."/>
            <person name="Pearson M."/>
            <person name="Priest M."/>
            <person name="Roberts A."/>
            <person name="Saif S."/>
            <person name="Shea T."/>
            <person name="Shenoy N."/>
            <person name="Sisk P."/>
            <person name="Stolte C."/>
            <person name="Sykes S."/>
            <person name="Wortman J."/>
            <person name="Nusbaum C."/>
            <person name="Birren B."/>
        </authorList>
    </citation>
    <scope>NUCLEOTIDE SEQUENCE [LARGE SCALE GENOMIC DNA]</scope>
    <source>
        <strain evidence="1 2">YIT 12060</strain>
    </source>
</reference>
<dbReference type="EMBL" id="ADLD01000013">
    <property type="protein sequence ID" value="EHB91302.1"/>
    <property type="molecule type" value="Genomic_DNA"/>
</dbReference>
<dbReference type="AlphaFoldDB" id="G5H9N6"/>
<evidence type="ECO:0000313" key="1">
    <source>
        <dbReference type="EMBL" id="EHB91302.1"/>
    </source>
</evidence>